<accession>A0A9X1SD61</accession>
<dbReference type="EMBL" id="JAJFZV010000011">
    <property type="protein sequence ID" value="MCC3298361.1"/>
    <property type="molecule type" value="Genomic_DNA"/>
</dbReference>
<dbReference type="GO" id="GO:0016787">
    <property type="term" value="F:hydrolase activity"/>
    <property type="evidence" value="ECO:0007669"/>
    <property type="project" value="UniProtKB-KW"/>
</dbReference>
<dbReference type="RefSeq" id="WP_227896234.1">
    <property type="nucleotide sequence ID" value="NZ_CP099466.1"/>
</dbReference>
<keyword evidence="3" id="KW-1185">Reference proteome</keyword>
<name>A0A9X1SD61_9MICC</name>
<sequence length="236" mass="25053">MDIILVPGFWLDASSWSGVTPALKAAGHTVHPLTLPGLESVEADRSGIGLQDHIDAVVQAIDGLDRPVVLVGHSGGGGIAYGAVDARPDRVLRTIYVDAGPLGEGAAINDGLPVTGGEVPLPDWDAFDDADLIGLTEPLKEQFRAISRPEPAAVTRDRQQLSNERRWDVPATVIACEFPASVLQQLIEDGHPYVSELARISDVDFVDLPTGHWPQFTRPAELAQLILVAVDASGPA</sequence>
<keyword evidence="2" id="KW-0378">Hydrolase</keyword>
<dbReference type="InterPro" id="IPR052897">
    <property type="entry name" value="Sec-Metab_Biosynth_Hydrolase"/>
</dbReference>
<dbReference type="InterPro" id="IPR029058">
    <property type="entry name" value="AB_hydrolase_fold"/>
</dbReference>
<feature type="domain" description="AB hydrolase-1" evidence="1">
    <location>
        <begin position="3"/>
        <end position="224"/>
    </location>
</feature>
<dbReference type="PANTHER" id="PTHR37017:SF11">
    <property type="entry name" value="ESTERASE_LIPASE_THIOESTERASE DOMAIN-CONTAINING PROTEIN"/>
    <property type="match status" value="1"/>
</dbReference>
<protein>
    <submittedName>
        <fullName evidence="2">Alpha/beta hydrolase</fullName>
    </submittedName>
</protein>
<evidence type="ECO:0000313" key="3">
    <source>
        <dbReference type="Proteomes" id="UP001139158"/>
    </source>
</evidence>
<evidence type="ECO:0000313" key="2">
    <source>
        <dbReference type="EMBL" id="MCC3298361.1"/>
    </source>
</evidence>
<dbReference type="SUPFAM" id="SSF53474">
    <property type="entry name" value="alpha/beta-Hydrolases"/>
    <property type="match status" value="1"/>
</dbReference>
<gene>
    <name evidence="2" type="ORF">LJ757_11175</name>
</gene>
<dbReference type="InterPro" id="IPR000073">
    <property type="entry name" value="AB_hydrolase_1"/>
</dbReference>
<organism evidence="2 3">
    <name type="scientific">Arthrobacter caoxuetaonis</name>
    <dbReference type="NCBI Taxonomy" id="2886935"/>
    <lineage>
        <taxon>Bacteria</taxon>
        <taxon>Bacillati</taxon>
        <taxon>Actinomycetota</taxon>
        <taxon>Actinomycetes</taxon>
        <taxon>Micrococcales</taxon>
        <taxon>Micrococcaceae</taxon>
        <taxon>Arthrobacter</taxon>
    </lineage>
</organism>
<evidence type="ECO:0000259" key="1">
    <source>
        <dbReference type="Pfam" id="PF12697"/>
    </source>
</evidence>
<dbReference type="Gene3D" id="3.40.50.1820">
    <property type="entry name" value="alpha/beta hydrolase"/>
    <property type="match status" value="1"/>
</dbReference>
<reference evidence="2" key="1">
    <citation type="submission" date="2021-10" db="EMBL/GenBank/DDBJ databases">
        <title>Novel species in genus Arthrobacter.</title>
        <authorList>
            <person name="Liu Y."/>
        </authorList>
    </citation>
    <scope>NUCLEOTIDE SEQUENCE</scope>
    <source>
        <strain evidence="2">Zg-Y453</strain>
    </source>
</reference>
<dbReference type="Proteomes" id="UP001139158">
    <property type="component" value="Unassembled WGS sequence"/>
</dbReference>
<comment type="caution">
    <text evidence="2">The sequence shown here is derived from an EMBL/GenBank/DDBJ whole genome shotgun (WGS) entry which is preliminary data.</text>
</comment>
<dbReference type="AlphaFoldDB" id="A0A9X1SD61"/>
<dbReference type="PANTHER" id="PTHR37017">
    <property type="entry name" value="AB HYDROLASE-1 DOMAIN-CONTAINING PROTEIN-RELATED"/>
    <property type="match status" value="1"/>
</dbReference>
<dbReference type="Pfam" id="PF12697">
    <property type="entry name" value="Abhydrolase_6"/>
    <property type="match status" value="1"/>
</dbReference>
<proteinExistence type="predicted"/>